<dbReference type="InterPro" id="IPR053165">
    <property type="entry name" value="HSI-I_assembly_Hcp1"/>
</dbReference>
<dbReference type="PANTHER" id="PTHR36152:SF5">
    <property type="entry name" value="PROTEIN HCP1"/>
    <property type="match status" value="1"/>
</dbReference>
<evidence type="ECO:0000313" key="1">
    <source>
        <dbReference type="EMBL" id="TCJ20397.1"/>
    </source>
</evidence>
<name>A0A4R1BSN6_9PROT</name>
<dbReference type="SUPFAM" id="SSF141452">
    <property type="entry name" value="Hcp1-like"/>
    <property type="match status" value="1"/>
</dbReference>
<accession>A0A4R1BSN6</accession>
<sequence length="160" mass="17160">MADVDYFLKIAGIDGESTDSKHANEIELMSWSWGESNSATIGSATGGAGAGRVQMQDFTVSKVVDKSSVNLMKTCAIGDHIDSIILVGRKAGKEQQEYFKITFTECMVTSYSVSASGDTPMESVSFAFSKIEMIYKPQKKDGSLGGDIKASYDLITNKGA</sequence>
<dbReference type="OrthoDB" id="5066999at2"/>
<dbReference type="Gene3D" id="2.30.110.20">
    <property type="entry name" value="Hcp1-like"/>
    <property type="match status" value="1"/>
</dbReference>
<keyword evidence="2" id="KW-1185">Reference proteome</keyword>
<protein>
    <submittedName>
        <fullName evidence="1">Type VI secretion system tube protein Hcp</fullName>
    </submittedName>
</protein>
<organism evidence="1 2">
    <name type="scientific">Parasulfuritortus cantonensis</name>
    <dbReference type="NCBI Taxonomy" id="2528202"/>
    <lineage>
        <taxon>Bacteria</taxon>
        <taxon>Pseudomonadati</taxon>
        <taxon>Pseudomonadota</taxon>
        <taxon>Betaproteobacteria</taxon>
        <taxon>Nitrosomonadales</taxon>
        <taxon>Thiobacillaceae</taxon>
        <taxon>Parasulfuritortus</taxon>
    </lineage>
</organism>
<dbReference type="InterPro" id="IPR036624">
    <property type="entry name" value="Hcp1-lik_sf"/>
</dbReference>
<dbReference type="Pfam" id="PF05638">
    <property type="entry name" value="T6SS_HCP"/>
    <property type="match status" value="1"/>
</dbReference>
<dbReference type="AlphaFoldDB" id="A0A4R1BSN6"/>
<reference evidence="1 2" key="1">
    <citation type="submission" date="2019-03" db="EMBL/GenBank/DDBJ databases">
        <title>Genome sequence of Thiobacillaceae bacterium LSR1, a sulfur-oxidizing bacterium isolated from freshwater sediment.</title>
        <authorList>
            <person name="Li S."/>
        </authorList>
    </citation>
    <scope>NUCLEOTIDE SEQUENCE [LARGE SCALE GENOMIC DNA]</scope>
    <source>
        <strain evidence="1 2">LSR1</strain>
    </source>
</reference>
<dbReference type="InterPro" id="IPR008514">
    <property type="entry name" value="T6SS_Hcp"/>
</dbReference>
<gene>
    <name evidence="1" type="ORF">EZJ19_00435</name>
</gene>
<comment type="caution">
    <text evidence="1">The sequence shown here is derived from an EMBL/GenBank/DDBJ whole genome shotgun (WGS) entry which is preliminary data.</text>
</comment>
<proteinExistence type="predicted"/>
<dbReference type="RefSeq" id="WP_131444335.1">
    <property type="nucleotide sequence ID" value="NZ_SJZB01000001.1"/>
</dbReference>
<dbReference type="Proteomes" id="UP000295443">
    <property type="component" value="Unassembled WGS sequence"/>
</dbReference>
<evidence type="ECO:0000313" key="2">
    <source>
        <dbReference type="Proteomes" id="UP000295443"/>
    </source>
</evidence>
<dbReference type="EMBL" id="SJZB01000001">
    <property type="protein sequence ID" value="TCJ20397.1"/>
    <property type="molecule type" value="Genomic_DNA"/>
</dbReference>
<dbReference type="PANTHER" id="PTHR36152">
    <property type="entry name" value="CYTOPLASMIC PROTEIN-RELATED"/>
    <property type="match status" value="1"/>
</dbReference>